<evidence type="ECO:0000256" key="4">
    <source>
        <dbReference type="ARBA" id="ARBA00022525"/>
    </source>
</evidence>
<organism evidence="9 10">
    <name type="scientific">Heterostelium pallidum (strain ATCC 26659 / Pp 5 / PN500)</name>
    <name type="common">Cellular slime mold</name>
    <name type="synonym">Polysphondylium pallidum</name>
    <dbReference type="NCBI Taxonomy" id="670386"/>
    <lineage>
        <taxon>Eukaryota</taxon>
        <taxon>Amoebozoa</taxon>
        <taxon>Evosea</taxon>
        <taxon>Eumycetozoa</taxon>
        <taxon>Dictyostelia</taxon>
        <taxon>Acytosteliales</taxon>
        <taxon>Acytosteliaceae</taxon>
        <taxon>Heterostelium</taxon>
    </lineage>
</organism>
<evidence type="ECO:0000256" key="7">
    <source>
        <dbReference type="ARBA" id="ARBA00040976"/>
    </source>
</evidence>
<dbReference type="FunCoup" id="D3AVQ0">
    <property type="interactions" value="94"/>
</dbReference>
<dbReference type="Proteomes" id="UP000001396">
    <property type="component" value="Unassembled WGS sequence"/>
</dbReference>
<accession>D3AVQ0</accession>
<dbReference type="PANTHER" id="PTHR46066:SF2">
    <property type="entry name" value="CHITINASE DOMAIN-CONTAINING PROTEIN 1"/>
    <property type="match status" value="1"/>
</dbReference>
<dbReference type="InterPro" id="IPR011583">
    <property type="entry name" value="Chitinase_II/V-like_cat"/>
</dbReference>
<dbReference type="RefSeq" id="XP_020438478.1">
    <property type="nucleotide sequence ID" value="XM_020571204.1"/>
</dbReference>
<dbReference type="GO" id="GO:0005975">
    <property type="term" value="P:carbohydrate metabolic process"/>
    <property type="evidence" value="ECO:0007669"/>
    <property type="project" value="InterPro"/>
</dbReference>
<dbReference type="GO" id="GO:0008061">
    <property type="term" value="F:chitin binding"/>
    <property type="evidence" value="ECO:0007669"/>
    <property type="project" value="InterPro"/>
</dbReference>
<dbReference type="GO" id="GO:0012505">
    <property type="term" value="C:endomembrane system"/>
    <property type="evidence" value="ECO:0007669"/>
    <property type="project" value="TreeGrafter"/>
</dbReference>
<dbReference type="SMART" id="SM00636">
    <property type="entry name" value="Glyco_18"/>
    <property type="match status" value="1"/>
</dbReference>
<dbReference type="SUPFAM" id="SSF51445">
    <property type="entry name" value="(Trans)glycosidases"/>
    <property type="match status" value="1"/>
</dbReference>
<dbReference type="EMBL" id="ADBJ01000002">
    <property type="protein sequence ID" value="EFA86373.1"/>
    <property type="molecule type" value="Genomic_DNA"/>
</dbReference>
<dbReference type="InterPro" id="IPR001223">
    <property type="entry name" value="Glyco_hydro18_cat"/>
</dbReference>
<comment type="caution">
    <text evidence="9">The sequence shown here is derived from an EMBL/GenBank/DDBJ whole genome shotgun (WGS) entry which is preliminary data.</text>
</comment>
<keyword evidence="10" id="KW-1185">Reference proteome</keyword>
<feature type="domain" description="GH18" evidence="8">
    <location>
        <begin position="82"/>
        <end position="411"/>
    </location>
</feature>
<dbReference type="PROSITE" id="PS51910">
    <property type="entry name" value="GH18_2"/>
    <property type="match status" value="1"/>
</dbReference>
<dbReference type="InParanoid" id="D3AVQ0"/>
<dbReference type="GO" id="GO:0005764">
    <property type="term" value="C:lysosome"/>
    <property type="evidence" value="ECO:0007669"/>
    <property type="project" value="UniProtKB-SubCell"/>
</dbReference>
<sequence>MTNLQTIGVMSYVCDRYEMFINGGVAAHSNVDDSDDESESQTTQQDVRKRNLVRENIRYKSIVSNADKYWVKTNKRTFPADRMTLAYVTPWNSGGYEAAELFSGKFTHVSPVWHQIALKDKVISLQGTHDVDKKWIARVKANGKTKIVPRFILEGFNPNTLNSAFREANSLIKSIIQFITDYNYDGMVLEGVIPYFDIDRNIRNHFVEKLYKEMKSINKQLILVSPVCLRFRLYKDILSLILTLLCLLFTKPLGTKLVHVEDLIVLGGNCDGISMMTYDYDPNRGQLAPLEMFQYAVQSLEQTGKFTMSKLMLGLPFYGYTGVFGKEASPILGRQYIELLKSHKPKKISWDTSTHEHTFTYKNNQGNEQWVNFPSLLFLEERIQLAKQSGCSLAIWEIGQVEHLLCYFGCDRVGFFANKPITYFRFSLDGESEW</sequence>
<dbReference type="FunFam" id="3.10.50.10:FF:000002">
    <property type="entry name" value="Chitinase domain-containing protein 1"/>
    <property type="match status" value="1"/>
</dbReference>
<comment type="subcellular location">
    <subcellularLocation>
        <location evidence="1">Lysosome</location>
    </subcellularLocation>
    <subcellularLocation>
        <location evidence="2">Secreted</location>
    </subcellularLocation>
</comment>
<dbReference type="GO" id="GO:0005576">
    <property type="term" value="C:extracellular region"/>
    <property type="evidence" value="ECO:0007669"/>
    <property type="project" value="UniProtKB-SubCell"/>
</dbReference>
<dbReference type="InterPro" id="IPR029070">
    <property type="entry name" value="Chitinase_insertion_sf"/>
</dbReference>
<keyword evidence="5" id="KW-0732">Signal</keyword>
<dbReference type="Gene3D" id="3.20.20.80">
    <property type="entry name" value="Glycosidases"/>
    <property type="match status" value="1"/>
</dbReference>
<reference evidence="9 10" key="1">
    <citation type="journal article" date="2011" name="Genome Res.">
        <title>Phylogeny-wide analysis of social amoeba genomes highlights ancient origins for complex intercellular communication.</title>
        <authorList>
            <person name="Heidel A.J."/>
            <person name="Lawal H.M."/>
            <person name="Felder M."/>
            <person name="Schilde C."/>
            <person name="Helps N.R."/>
            <person name="Tunggal B."/>
            <person name="Rivero F."/>
            <person name="John U."/>
            <person name="Schleicher M."/>
            <person name="Eichinger L."/>
            <person name="Platzer M."/>
            <person name="Noegel A.A."/>
            <person name="Schaap P."/>
            <person name="Gloeckner G."/>
        </authorList>
    </citation>
    <scope>NUCLEOTIDE SEQUENCE [LARGE SCALE GENOMIC DNA]</scope>
    <source>
        <strain evidence="10">ATCC 26659 / Pp 5 / PN500</strain>
    </source>
</reference>
<dbReference type="PANTHER" id="PTHR46066">
    <property type="entry name" value="CHITINASE DOMAIN-CONTAINING PROTEIN 1 FAMILY MEMBER"/>
    <property type="match status" value="1"/>
</dbReference>
<keyword evidence="4" id="KW-0964">Secreted</keyword>
<evidence type="ECO:0000256" key="5">
    <source>
        <dbReference type="ARBA" id="ARBA00022729"/>
    </source>
</evidence>
<evidence type="ECO:0000259" key="8">
    <source>
        <dbReference type="PROSITE" id="PS51910"/>
    </source>
</evidence>
<dbReference type="Gene3D" id="3.10.50.10">
    <property type="match status" value="1"/>
</dbReference>
<keyword evidence="6" id="KW-0458">Lysosome</keyword>
<dbReference type="GeneID" id="31355699"/>
<dbReference type="InterPro" id="IPR017853">
    <property type="entry name" value="GH"/>
</dbReference>
<dbReference type="GO" id="GO:0016787">
    <property type="term" value="F:hydrolase activity"/>
    <property type="evidence" value="ECO:0007669"/>
    <property type="project" value="UniProtKB-KW"/>
</dbReference>
<evidence type="ECO:0000256" key="6">
    <source>
        <dbReference type="ARBA" id="ARBA00023228"/>
    </source>
</evidence>
<dbReference type="Pfam" id="PF00704">
    <property type="entry name" value="Glyco_hydro_18"/>
    <property type="match status" value="1"/>
</dbReference>
<dbReference type="GO" id="GO:0070492">
    <property type="term" value="F:oligosaccharide binding"/>
    <property type="evidence" value="ECO:0007669"/>
    <property type="project" value="TreeGrafter"/>
</dbReference>
<comment type="similarity">
    <text evidence="3">Belongs to the glycosyl hydrolase 18 family.</text>
</comment>
<dbReference type="AlphaFoldDB" id="D3AVQ0"/>
<name>D3AVQ0_HETP5</name>
<evidence type="ECO:0000313" key="10">
    <source>
        <dbReference type="Proteomes" id="UP000001396"/>
    </source>
</evidence>
<dbReference type="OMA" id="YSINERI"/>
<evidence type="ECO:0000313" key="9">
    <source>
        <dbReference type="EMBL" id="EFA86373.1"/>
    </source>
</evidence>
<protein>
    <recommendedName>
        <fullName evidence="7">Chitinase domain-containing protein 1</fullName>
    </recommendedName>
</protein>
<proteinExistence type="inferred from homology"/>
<evidence type="ECO:0000256" key="1">
    <source>
        <dbReference type="ARBA" id="ARBA00004371"/>
    </source>
</evidence>
<gene>
    <name evidence="9" type="primary">chid1</name>
    <name evidence="9" type="ORF">PPL_00165</name>
</gene>
<evidence type="ECO:0000256" key="3">
    <source>
        <dbReference type="ARBA" id="ARBA00009336"/>
    </source>
</evidence>
<keyword evidence="9" id="KW-0378">Hydrolase</keyword>
<dbReference type="STRING" id="670386.D3AVQ0"/>
<evidence type="ECO:0000256" key="2">
    <source>
        <dbReference type="ARBA" id="ARBA00004613"/>
    </source>
</evidence>